<dbReference type="EMBL" id="KU295559">
    <property type="protein sequence ID" value="AMN14488.1"/>
    <property type="molecule type" value="Genomic_DNA"/>
</dbReference>
<dbReference type="Pfam" id="PF00361">
    <property type="entry name" value="Proton_antipo_M"/>
    <property type="match status" value="1"/>
</dbReference>
<sequence length="448" mass="50821">MVGMLMSIMMLLFMNFWLKWELRLWFMMGFSFMSLKYLNVGYSGVCEFYFFFDKSSSVLILLSFWTSSLMLLSSYKSVKSVNNKVGFFSLCVLLLCFVVVMFFLVENLIVFYLFFEISLVPTLLLILSWGYQPERLQAGMYMMLYTVSASLPLLLCLLLLGYREGSYSMSLISLLFVGDISLYWIVGLLLAFLVKLPIYFFHLWLPKAHVEAPISGSMILASVLLKLGGYGIMRFVGLFKILGSVYMIMLLVVCLWGGLLTSMICVGQSDMKSLIAYSSIGHMGVMLAGMISGFIVGWEGAILMMICHGLCSSGLFCLGNLIYEKINSRSLFLCGGMINYNPMMSLLLFLLCICNMGAPPFINLVSEIMLYISMYMYSIYLLFFVLMMVFLGGLYNLIFYVSIDHGQMMSFMKVLNINKSNENLLLLLHIIPLLMFILNIGYVSSIVI</sequence>
<keyword evidence="6 16" id="KW-0679">Respiratory chain</keyword>
<feature type="transmembrane region" description="Helical" evidence="16">
    <location>
        <begin position="344"/>
        <end position="362"/>
    </location>
</feature>
<gene>
    <name evidence="19" type="primary">nad4</name>
</gene>
<dbReference type="OMA" id="ITRWGNQ"/>
<feature type="transmembrane region" description="Helical" evidence="16">
    <location>
        <begin position="245"/>
        <end position="267"/>
    </location>
</feature>
<feature type="transmembrane region" description="Helical" evidence="16">
    <location>
        <begin position="143"/>
        <end position="162"/>
    </location>
</feature>
<evidence type="ECO:0000313" key="19">
    <source>
        <dbReference type="EMBL" id="AMN14488.1"/>
    </source>
</evidence>
<dbReference type="GO" id="GO:0008137">
    <property type="term" value="F:NADH dehydrogenase (ubiquinone) activity"/>
    <property type="evidence" value="ECO:0007669"/>
    <property type="project" value="UniProtKB-UniRule"/>
</dbReference>
<keyword evidence="7 16" id="KW-0812">Transmembrane</keyword>
<dbReference type="KEGG" id="obi:27205965"/>
<dbReference type="EC" id="7.1.1.2" evidence="3 16"/>
<feature type="transmembrane region" description="Helical" evidence="16">
    <location>
        <begin position="58"/>
        <end position="75"/>
    </location>
</feature>
<dbReference type="GO" id="GO:0031966">
    <property type="term" value="C:mitochondrial membrane"/>
    <property type="evidence" value="ECO:0007669"/>
    <property type="project" value="UniProtKB-SubCell"/>
</dbReference>
<keyword evidence="14 16" id="KW-0472">Membrane</keyword>
<feature type="domain" description="NADH:ubiquinone oxidoreductase chain 4 N-terminal" evidence="18">
    <location>
        <begin position="1"/>
        <end position="100"/>
    </location>
</feature>
<comment type="similarity">
    <text evidence="2 16">Belongs to the complex I subunit 4 family.</text>
</comment>
<evidence type="ECO:0000259" key="18">
    <source>
        <dbReference type="Pfam" id="PF01059"/>
    </source>
</evidence>
<evidence type="ECO:0000256" key="15">
    <source>
        <dbReference type="ARBA" id="ARBA00049551"/>
    </source>
</evidence>
<keyword evidence="10 16" id="KW-1133">Transmembrane helix</keyword>
<feature type="transmembrane region" description="Helical" evidence="16">
    <location>
        <begin position="424"/>
        <end position="447"/>
    </location>
</feature>
<keyword evidence="5 16" id="KW-0813">Transport</keyword>
<evidence type="ECO:0000256" key="8">
    <source>
        <dbReference type="ARBA" id="ARBA00022967"/>
    </source>
</evidence>
<feature type="transmembrane region" description="Helical" evidence="16">
    <location>
        <begin position="111"/>
        <end position="131"/>
    </location>
</feature>
<evidence type="ECO:0000256" key="6">
    <source>
        <dbReference type="ARBA" id="ARBA00022660"/>
    </source>
</evidence>
<evidence type="ECO:0000256" key="3">
    <source>
        <dbReference type="ARBA" id="ARBA00012944"/>
    </source>
</evidence>
<dbReference type="GO" id="GO:0015990">
    <property type="term" value="P:electron transport coupled proton transport"/>
    <property type="evidence" value="ECO:0007669"/>
    <property type="project" value="TreeGrafter"/>
</dbReference>
<feature type="transmembrane region" description="Helical" evidence="16">
    <location>
        <begin position="374"/>
        <end position="403"/>
    </location>
</feature>
<keyword evidence="12 16" id="KW-0830">Ubiquinone</keyword>
<keyword evidence="9 16" id="KW-0249">Electron transport</keyword>
<organism evidence="19">
    <name type="scientific">Octopus bimaculoides</name>
    <name type="common">California two-spotted octopus</name>
    <dbReference type="NCBI Taxonomy" id="37653"/>
    <lineage>
        <taxon>Eukaryota</taxon>
        <taxon>Metazoa</taxon>
        <taxon>Spiralia</taxon>
        <taxon>Lophotrochozoa</taxon>
        <taxon>Mollusca</taxon>
        <taxon>Cephalopoda</taxon>
        <taxon>Coleoidea</taxon>
        <taxon>Octopodiformes</taxon>
        <taxon>Octopoda</taxon>
        <taxon>Incirrata</taxon>
        <taxon>Octopodidae</taxon>
        <taxon>Octopus</taxon>
    </lineage>
</organism>
<reference evidence="19" key="1">
    <citation type="submission" date="2015-12" db="EMBL/GenBank/DDBJ databases">
        <title>Mitogenome and microsatellite loci from Octopus bimaculoides (Pickford &amp; McConnaughey, 1949) from next generation sequencing.</title>
        <authorList>
            <person name="Farfan C."/>
            <person name="Vargas-Peralta C.E."/>
            <person name="Lafarga-De La Cruz F."/>
            <person name="Hernandez-Rodriguez M."/>
            <person name="Del Rio-Portilla M.A."/>
        </authorList>
    </citation>
    <scope>NUCLEOTIDE SEQUENCE</scope>
</reference>
<protein>
    <recommendedName>
        <fullName evidence="4 16">NADH-ubiquinone oxidoreductase chain 4</fullName>
        <ecNumber evidence="3 16">7.1.1.2</ecNumber>
    </recommendedName>
</protein>
<keyword evidence="8" id="KW-1278">Translocase</keyword>
<evidence type="ECO:0000259" key="17">
    <source>
        <dbReference type="Pfam" id="PF00361"/>
    </source>
</evidence>
<dbReference type="Pfam" id="PF01059">
    <property type="entry name" value="Oxidored_q5_N"/>
    <property type="match status" value="1"/>
</dbReference>
<evidence type="ECO:0000256" key="1">
    <source>
        <dbReference type="ARBA" id="ARBA00004225"/>
    </source>
</evidence>
<comment type="catalytic activity">
    <reaction evidence="15 16">
        <text>a ubiquinone + NADH + 5 H(+)(in) = a ubiquinol + NAD(+) + 4 H(+)(out)</text>
        <dbReference type="Rhea" id="RHEA:29091"/>
        <dbReference type="Rhea" id="RHEA-COMP:9565"/>
        <dbReference type="Rhea" id="RHEA-COMP:9566"/>
        <dbReference type="ChEBI" id="CHEBI:15378"/>
        <dbReference type="ChEBI" id="CHEBI:16389"/>
        <dbReference type="ChEBI" id="CHEBI:17976"/>
        <dbReference type="ChEBI" id="CHEBI:57540"/>
        <dbReference type="ChEBI" id="CHEBI:57945"/>
        <dbReference type="EC" id="7.1.1.2"/>
    </reaction>
</comment>
<dbReference type="GO" id="GO:0048039">
    <property type="term" value="F:ubiquinone binding"/>
    <property type="evidence" value="ECO:0007669"/>
    <property type="project" value="TreeGrafter"/>
</dbReference>
<feature type="transmembrane region" description="Helical" evidence="16">
    <location>
        <begin position="302"/>
        <end position="323"/>
    </location>
</feature>
<evidence type="ECO:0000256" key="4">
    <source>
        <dbReference type="ARBA" id="ARBA00021006"/>
    </source>
</evidence>
<evidence type="ECO:0000256" key="14">
    <source>
        <dbReference type="ARBA" id="ARBA00023136"/>
    </source>
</evidence>
<evidence type="ECO:0000256" key="5">
    <source>
        <dbReference type="ARBA" id="ARBA00022448"/>
    </source>
</evidence>
<evidence type="ECO:0000256" key="2">
    <source>
        <dbReference type="ARBA" id="ARBA00009025"/>
    </source>
</evidence>
<evidence type="ECO:0000256" key="10">
    <source>
        <dbReference type="ARBA" id="ARBA00022989"/>
    </source>
</evidence>
<evidence type="ECO:0000256" key="7">
    <source>
        <dbReference type="ARBA" id="ARBA00022692"/>
    </source>
</evidence>
<dbReference type="PANTHER" id="PTHR43507">
    <property type="entry name" value="NADH-UBIQUINONE OXIDOREDUCTASE CHAIN 4"/>
    <property type="match status" value="1"/>
</dbReference>
<evidence type="ECO:0000256" key="16">
    <source>
        <dbReference type="RuleBase" id="RU003297"/>
    </source>
</evidence>
<dbReference type="InterPro" id="IPR001750">
    <property type="entry name" value="ND/Mrp_TM"/>
</dbReference>
<feature type="transmembrane region" description="Helical" evidence="16">
    <location>
        <begin position="87"/>
        <end position="105"/>
    </location>
</feature>
<geneLocation type="mitochondrion" evidence="19"/>
<evidence type="ECO:0000256" key="12">
    <source>
        <dbReference type="ARBA" id="ARBA00023075"/>
    </source>
</evidence>
<proteinExistence type="inferred from homology"/>
<dbReference type="AlphaFoldDB" id="A0A140GM89"/>
<dbReference type="InterPro" id="IPR000260">
    <property type="entry name" value="NADH4_N"/>
</dbReference>
<evidence type="ECO:0000256" key="9">
    <source>
        <dbReference type="ARBA" id="ARBA00022982"/>
    </source>
</evidence>
<name>A0A140GM89_OCTBM</name>
<feature type="transmembrane region" description="Helical" evidence="16">
    <location>
        <begin position="20"/>
        <end position="38"/>
    </location>
</feature>
<dbReference type="OrthoDB" id="2394882at2759"/>
<evidence type="ECO:0000256" key="11">
    <source>
        <dbReference type="ARBA" id="ARBA00023027"/>
    </source>
</evidence>
<dbReference type="PRINTS" id="PR01437">
    <property type="entry name" value="NUOXDRDTASE4"/>
</dbReference>
<feature type="transmembrane region" description="Helical" evidence="16">
    <location>
        <begin position="217"/>
        <end position="239"/>
    </location>
</feature>
<feature type="domain" description="NADH:quinone oxidoreductase/Mrp antiporter transmembrane" evidence="17">
    <location>
        <begin position="106"/>
        <end position="390"/>
    </location>
</feature>
<dbReference type="GO" id="GO:0003954">
    <property type="term" value="F:NADH dehydrogenase activity"/>
    <property type="evidence" value="ECO:0007669"/>
    <property type="project" value="TreeGrafter"/>
</dbReference>
<dbReference type="PANTHER" id="PTHR43507:SF20">
    <property type="entry name" value="NADH-UBIQUINONE OXIDOREDUCTASE CHAIN 4"/>
    <property type="match status" value="1"/>
</dbReference>
<feature type="transmembrane region" description="Helical" evidence="16">
    <location>
        <begin position="274"/>
        <end position="296"/>
    </location>
</feature>
<keyword evidence="11 16" id="KW-0520">NAD</keyword>
<feature type="transmembrane region" description="Helical" evidence="16">
    <location>
        <begin position="182"/>
        <end position="205"/>
    </location>
</feature>
<evidence type="ECO:0000256" key="13">
    <source>
        <dbReference type="ARBA" id="ARBA00023128"/>
    </source>
</evidence>
<comment type="subcellular location">
    <subcellularLocation>
        <location evidence="1 16">Mitochondrion membrane</location>
        <topology evidence="1 16">Multi-pass membrane protein</topology>
    </subcellularLocation>
</comment>
<dbReference type="InterPro" id="IPR003918">
    <property type="entry name" value="NADH_UbQ_OxRdtase"/>
</dbReference>
<keyword evidence="13 16" id="KW-0496">Mitochondrion</keyword>
<accession>A0A140GM89</accession>
<comment type="function">
    <text evidence="16">Core subunit of the mitochondrial membrane respiratory chain NADH dehydrogenase (Complex I) which catalyzes electron transfer from NADH through the respiratory chain, using ubiquinone as an electron acceptor. Essential for the catalytic activity and assembly of complex I.</text>
</comment>
<dbReference type="GO" id="GO:0042773">
    <property type="term" value="P:ATP synthesis coupled electron transport"/>
    <property type="evidence" value="ECO:0007669"/>
    <property type="project" value="InterPro"/>
</dbReference>